<dbReference type="GO" id="GO:0015074">
    <property type="term" value="P:DNA integration"/>
    <property type="evidence" value="ECO:0007669"/>
    <property type="project" value="InterPro"/>
</dbReference>
<evidence type="ECO:0000259" key="1">
    <source>
        <dbReference type="Pfam" id="PF13683"/>
    </source>
</evidence>
<sequence length="75" mass="9009">MDSKGRAYDNIFVERFWRTLKQEDIYIRGYETVTECRQGLEAYLARYNDVRLYSSLGWNTPSDVYFKKVRLDKVA</sequence>
<accession>A0A1M6ZDX4</accession>
<name>A0A1M6ZDX4_9BACT</name>
<dbReference type="EMBL" id="FRAW01000058">
    <property type="protein sequence ID" value="SHL28549.1"/>
    <property type="molecule type" value="Genomic_DNA"/>
</dbReference>
<protein>
    <submittedName>
        <fullName evidence="2">Integrase core domain-containing protein</fullName>
    </submittedName>
</protein>
<evidence type="ECO:0000313" key="3">
    <source>
        <dbReference type="Proteomes" id="UP000184275"/>
    </source>
</evidence>
<dbReference type="SUPFAM" id="SSF53098">
    <property type="entry name" value="Ribonuclease H-like"/>
    <property type="match status" value="1"/>
</dbReference>
<dbReference type="AlphaFoldDB" id="A0A1M6ZDX4"/>
<organism evidence="2 3">
    <name type="scientific">Fibrobacter intestinalis</name>
    <dbReference type="NCBI Taxonomy" id="28122"/>
    <lineage>
        <taxon>Bacteria</taxon>
        <taxon>Pseudomonadati</taxon>
        <taxon>Fibrobacterota</taxon>
        <taxon>Fibrobacteria</taxon>
        <taxon>Fibrobacterales</taxon>
        <taxon>Fibrobacteraceae</taxon>
        <taxon>Fibrobacter</taxon>
    </lineage>
</organism>
<keyword evidence="3" id="KW-1185">Reference proteome</keyword>
<dbReference type="InterPro" id="IPR050900">
    <property type="entry name" value="Transposase_IS3/IS150/IS904"/>
</dbReference>
<dbReference type="Pfam" id="PF13683">
    <property type="entry name" value="rve_3"/>
    <property type="match status" value="1"/>
</dbReference>
<evidence type="ECO:0000313" key="2">
    <source>
        <dbReference type="EMBL" id="SHL28549.1"/>
    </source>
</evidence>
<reference evidence="3" key="1">
    <citation type="submission" date="2016-11" db="EMBL/GenBank/DDBJ databases">
        <authorList>
            <person name="Varghese N."/>
            <person name="Submissions S."/>
        </authorList>
    </citation>
    <scope>NUCLEOTIDE SEQUENCE [LARGE SCALE GENOMIC DNA]</scope>
    <source>
        <strain evidence="3">UWOS</strain>
    </source>
</reference>
<dbReference type="RefSeq" id="WP_073306328.1">
    <property type="nucleotide sequence ID" value="NZ_FRAW01000058.1"/>
</dbReference>
<dbReference type="InterPro" id="IPR012337">
    <property type="entry name" value="RNaseH-like_sf"/>
</dbReference>
<gene>
    <name evidence="2" type="ORF">SAMN05720469_1584</name>
</gene>
<dbReference type="PANTHER" id="PTHR46889">
    <property type="entry name" value="TRANSPOSASE INSF FOR INSERTION SEQUENCE IS3B-RELATED"/>
    <property type="match status" value="1"/>
</dbReference>
<proteinExistence type="predicted"/>
<dbReference type="InterPro" id="IPR001584">
    <property type="entry name" value="Integrase_cat-core"/>
</dbReference>
<feature type="domain" description="Integrase catalytic" evidence="1">
    <location>
        <begin position="3"/>
        <end position="61"/>
    </location>
</feature>
<dbReference type="PANTHER" id="PTHR46889:SF4">
    <property type="entry name" value="TRANSPOSASE INSO FOR INSERTION SEQUENCE ELEMENT IS911B-RELATED"/>
    <property type="match status" value="1"/>
</dbReference>
<dbReference type="Proteomes" id="UP000184275">
    <property type="component" value="Unassembled WGS sequence"/>
</dbReference>